<accession>A0ABQ1U0X1</accession>
<keyword evidence="1" id="KW-0472">Membrane</keyword>
<feature type="transmembrane region" description="Helical" evidence="1">
    <location>
        <begin position="68"/>
        <end position="91"/>
    </location>
</feature>
<proteinExistence type="predicted"/>
<gene>
    <name evidence="2" type="ORF">GCM10007298_00600</name>
</gene>
<reference evidence="3" key="1">
    <citation type="journal article" date="2019" name="Int. J. Syst. Evol. Microbiol.">
        <title>The Global Catalogue of Microorganisms (GCM) 10K type strain sequencing project: providing services to taxonomists for standard genome sequencing and annotation.</title>
        <authorList>
            <consortium name="The Broad Institute Genomics Platform"/>
            <consortium name="The Broad Institute Genome Sequencing Center for Infectious Disease"/>
            <person name="Wu L."/>
            <person name="Ma J."/>
        </authorList>
    </citation>
    <scope>NUCLEOTIDE SEQUENCE [LARGE SCALE GENOMIC DNA]</scope>
    <source>
        <strain evidence="3">CCM 7855</strain>
    </source>
</reference>
<comment type="caution">
    <text evidence="2">The sequence shown here is derived from an EMBL/GenBank/DDBJ whole genome shotgun (WGS) entry which is preliminary data.</text>
</comment>
<organism evidence="2 3">
    <name type="scientific">Williamsia phyllosphaerae</name>
    <dbReference type="NCBI Taxonomy" id="885042"/>
    <lineage>
        <taxon>Bacteria</taxon>
        <taxon>Bacillati</taxon>
        <taxon>Actinomycetota</taxon>
        <taxon>Actinomycetes</taxon>
        <taxon>Mycobacteriales</taxon>
        <taxon>Nocardiaceae</taxon>
        <taxon>Williamsia</taxon>
    </lineage>
</organism>
<feature type="transmembrane region" description="Helical" evidence="1">
    <location>
        <begin position="98"/>
        <end position="120"/>
    </location>
</feature>
<name>A0ABQ1U0X1_9NOCA</name>
<sequence length="125" mass="13770">MTYYQPFPAPQAPFVPVRRSHTADVVVTSMLITTYVGGFVLVAFFSLFWVMGTDSCSYQTCNYDNLTWAYILTDLVGGLVLLSTSIAAIVLMVRKHIAFWVPLLGMAVQLVLLVISFGLLDSIVA</sequence>
<keyword evidence="1" id="KW-1133">Transmembrane helix</keyword>
<dbReference type="RefSeq" id="WP_188485835.1">
    <property type="nucleotide sequence ID" value="NZ_BMCS01000001.1"/>
</dbReference>
<evidence type="ECO:0000256" key="1">
    <source>
        <dbReference type="SAM" id="Phobius"/>
    </source>
</evidence>
<evidence type="ECO:0008006" key="4">
    <source>
        <dbReference type="Google" id="ProtNLM"/>
    </source>
</evidence>
<evidence type="ECO:0000313" key="3">
    <source>
        <dbReference type="Proteomes" id="UP000632454"/>
    </source>
</evidence>
<evidence type="ECO:0000313" key="2">
    <source>
        <dbReference type="EMBL" id="GGF08589.1"/>
    </source>
</evidence>
<dbReference type="EMBL" id="BMCS01000001">
    <property type="protein sequence ID" value="GGF08589.1"/>
    <property type="molecule type" value="Genomic_DNA"/>
</dbReference>
<protein>
    <recommendedName>
        <fullName evidence="4">Vitamin K epoxide reductase domain-containing protein</fullName>
    </recommendedName>
</protein>
<keyword evidence="1" id="KW-0812">Transmembrane</keyword>
<feature type="transmembrane region" description="Helical" evidence="1">
    <location>
        <begin position="25"/>
        <end position="48"/>
    </location>
</feature>
<keyword evidence="3" id="KW-1185">Reference proteome</keyword>
<dbReference type="Proteomes" id="UP000632454">
    <property type="component" value="Unassembled WGS sequence"/>
</dbReference>